<keyword evidence="2" id="KW-1185">Reference proteome</keyword>
<organism evidence="1 2">
    <name type="scientific">Harryflintia acetispora</name>
    <dbReference type="NCBI Taxonomy" id="1849041"/>
    <lineage>
        <taxon>Bacteria</taxon>
        <taxon>Bacillati</taxon>
        <taxon>Bacillota</taxon>
        <taxon>Clostridia</taxon>
        <taxon>Eubacteriales</taxon>
        <taxon>Oscillospiraceae</taxon>
        <taxon>Harryflintia</taxon>
    </lineage>
</organism>
<dbReference type="EMBL" id="SLUK01000001">
    <property type="protein sequence ID" value="TCL45403.1"/>
    <property type="molecule type" value="Genomic_DNA"/>
</dbReference>
<evidence type="ECO:0000313" key="1">
    <source>
        <dbReference type="EMBL" id="TCL45403.1"/>
    </source>
</evidence>
<dbReference type="Proteomes" id="UP000294682">
    <property type="component" value="Unassembled WGS sequence"/>
</dbReference>
<proteinExistence type="predicted"/>
<accession>A0A9X8ULX5</accession>
<dbReference type="AlphaFoldDB" id="A0A9X8ULX5"/>
<reference evidence="1 2" key="1">
    <citation type="submission" date="2019-03" db="EMBL/GenBank/DDBJ databases">
        <title>Genomic Encyclopedia of Type Strains, Phase IV (KMG-IV): sequencing the most valuable type-strain genomes for metagenomic binning, comparative biology and taxonomic classification.</title>
        <authorList>
            <person name="Goeker M."/>
        </authorList>
    </citation>
    <scope>NUCLEOTIDE SEQUENCE [LARGE SCALE GENOMIC DNA]</scope>
    <source>
        <strain evidence="1 2">DSM 100433</strain>
    </source>
</reference>
<name>A0A9X8ULX5_9FIRM</name>
<comment type="caution">
    <text evidence="1">The sequence shown here is derived from an EMBL/GenBank/DDBJ whole genome shotgun (WGS) entry which is preliminary data.</text>
</comment>
<sequence length="56" mass="6261">MSSYLLSSLEFLARGGEANLPVEGLTGHPQEGVPHYRLYMVHIVRIKIIIKDKGIL</sequence>
<evidence type="ECO:0000313" key="2">
    <source>
        <dbReference type="Proteomes" id="UP000294682"/>
    </source>
</evidence>
<protein>
    <submittedName>
        <fullName evidence="1">Uncharacterized protein</fullName>
    </submittedName>
</protein>
<gene>
    <name evidence="1" type="ORF">EDD78_101386</name>
</gene>